<name>A0A085LWF0_9BILA</name>
<protein>
    <submittedName>
        <fullName evidence="4">Uncharacterized protein</fullName>
    </submittedName>
</protein>
<evidence type="ECO:0000313" key="3">
    <source>
        <dbReference type="EMBL" id="KFD46429.1"/>
    </source>
</evidence>
<sequence length="67" mass="7453">MTRHCGSPEWTLSLELAVFPLCGRDLTTWSSLPFEIASEVRGLLLAPPADAPYDKLREALIRRTSVP</sequence>
<reference evidence="4 5" key="1">
    <citation type="journal article" date="2014" name="Nat. Genet.">
        <title>Genome and transcriptome of the porcine whipworm Trichuris suis.</title>
        <authorList>
            <person name="Jex A.R."/>
            <person name="Nejsum P."/>
            <person name="Schwarz E.M."/>
            <person name="Hu L."/>
            <person name="Young N.D."/>
            <person name="Hall R.S."/>
            <person name="Korhonen P.K."/>
            <person name="Liao S."/>
            <person name="Thamsborg S."/>
            <person name="Xia J."/>
            <person name="Xu P."/>
            <person name="Wang S."/>
            <person name="Scheerlinck J.P."/>
            <person name="Hofmann A."/>
            <person name="Sternberg P.W."/>
            <person name="Wang J."/>
            <person name="Gasser R.B."/>
        </authorList>
    </citation>
    <scope>NUCLEOTIDE SEQUENCE [LARGE SCALE GENOMIC DNA]</scope>
    <source>
        <strain evidence="4">DCEP-RM93M</strain>
    </source>
</reference>
<proteinExistence type="predicted"/>
<evidence type="ECO:0000313" key="5">
    <source>
        <dbReference type="Proteomes" id="UP000030764"/>
    </source>
</evidence>
<accession>A0A085LWF0</accession>
<evidence type="ECO:0000313" key="1">
    <source>
        <dbReference type="EMBL" id="KFD44734.1"/>
    </source>
</evidence>
<evidence type="ECO:0000313" key="2">
    <source>
        <dbReference type="EMBL" id="KFD45537.1"/>
    </source>
</evidence>
<dbReference type="EMBL" id="KL363466">
    <property type="protein sequence ID" value="KFD45537.1"/>
    <property type="molecule type" value="Genomic_DNA"/>
</dbReference>
<evidence type="ECO:0000313" key="4">
    <source>
        <dbReference type="EMBL" id="KFD49296.1"/>
    </source>
</evidence>
<keyword evidence="5" id="KW-1185">Reference proteome</keyword>
<dbReference type="Proteomes" id="UP000030764">
    <property type="component" value="Unassembled WGS sequence"/>
</dbReference>
<dbReference type="AlphaFoldDB" id="A0A085LWF0"/>
<dbReference type="EMBL" id="KL363372">
    <property type="protein sequence ID" value="KFD46429.1"/>
    <property type="molecule type" value="Genomic_DNA"/>
</dbReference>
<dbReference type="EMBL" id="KL365074">
    <property type="protein sequence ID" value="KFD44734.1"/>
    <property type="molecule type" value="Genomic_DNA"/>
</dbReference>
<gene>
    <name evidence="4" type="ORF">M513_09848</name>
    <name evidence="3" type="ORF">M513_12694</name>
    <name evidence="2" type="ORF">M513_13584</name>
    <name evidence="1" type="ORF">M513_14389</name>
</gene>
<dbReference type="EMBL" id="KL363274">
    <property type="protein sequence ID" value="KFD49296.1"/>
    <property type="molecule type" value="Genomic_DNA"/>
</dbReference>
<organism evidence="4 5">
    <name type="scientific">Trichuris suis</name>
    <name type="common">pig whipworm</name>
    <dbReference type="NCBI Taxonomy" id="68888"/>
    <lineage>
        <taxon>Eukaryota</taxon>
        <taxon>Metazoa</taxon>
        <taxon>Ecdysozoa</taxon>
        <taxon>Nematoda</taxon>
        <taxon>Enoplea</taxon>
        <taxon>Dorylaimia</taxon>
        <taxon>Trichinellida</taxon>
        <taxon>Trichuridae</taxon>
        <taxon>Trichuris</taxon>
    </lineage>
</organism>